<evidence type="ECO:0000256" key="5">
    <source>
        <dbReference type="ARBA" id="ARBA00022989"/>
    </source>
</evidence>
<organism evidence="9 10">
    <name type="scientific">Pseudonocardia halophobica</name>
    <dbReference type="NCBI Taxonomy" id="29401"/>
    <lineage>
        <taxon>Bacteria</taxon>
        <taxon>Bacillati</taxon>
        <taxon>Actinomycetota</taxon>
        <taxon>Actinomycetes</taxon>
        <taxon>Pseudonocardiales</taxon>
        <taxon>Pseudonocardiaceae</taxon>
        <taxon>Pseudonocardia</taxon>
    </lineage>
</organism>
<feature type="transmembrane region" description="Helical" evidence="7">
    <location>
        <begin position="142"/>
        <end position="166"/>
    </location>
</feature>
<dbReference type="AlphaFoldDB" id="A0A9W6NZW7"/>
<dbReference type="GO" id="GO:0005886">
    <property type="term" value="C:plasma membrane"/>
    <property type="evidence" value="ECO:0007669"/>
    <property type="project" value="UniProtKB-SubCell"/>
</dbReference>
<feature type="transmembrane region" description="Helical" evidence="7">
    <location>
        <begin position="96"/>
        <end position="121"/>
    </location>
</feature>
<evidence type="ECO:0000256" key="7">
    <source>
        <dbReference type="RuleBase" id="RU363032"/>
    </source>
</evidence>
<accession>A0A9W6NZW7</accession>
<dbReference type="SUPFAM" id="SSF161098">
    <property type="entry name" value="MetI-like"/>
    <property type="match status" value="1"/>
</dbReference>
<evidence type="ECO:0000259" key="8">
    <source>
        <dbReference type="PROSITE" id="PS50928"/>
    </source>
</evidence>
<dbReference type="Gene3D" id="1.10.3720.10">
    <property type="entry name" value="MetI-like"/>
    <property type="match status" value="1"/>
</dbReference>
<keyword evidence="2 7" id="KW-0813">Transport</keyword>
<comment type="similarity">
    <text evidence="7">Belongs to the binding-protein-dependent transport system permease family.</text>
</comment>
<evidence type="ECO:0000313" key="9">
    <source>
        <dbReference type="EMBL" id="GLL15272.1"/>
    </source>
</evidence>
<keyword evidence="10" id="KW-1185">Reference proteome</keyword>
<comment type="caution">
    <text evidence="9">The sequence shown here is derived from an EMBL/GenBank/DDBJ whole genome shotgun (WGS) entry which is preliminary data.</text>
</comment>
<dbReference type="PROSITE" id="PS50928">
    <property type="entry name" value="ABC_TM1"/>
    <property type="match status" value="1"/>
</dbReference>
<dbReference type="Proteomes" id="UP001143463">
    <property type="component" value="Unassembled WGS sequence"/>
</dbReference>
<dbReference type="GO" id="GO:0055085">
    <property type="term" value="P:transmembrane transport"/>
    <property type="evidence" value="ECO:0007669"/>
    <property type="project" value="InterPro"/>
</dbReference>
<evidence type="ECO:0000256" key="4">
    <source>
        <dbReference type="ARBA" id="ARBA00022692"/>
    </source>
</evidence>
<dbReference type="Pfam" id="PF00528">
    <property type="entry name" value="BPD_transp_1"/>
    <property type="match status" value="1"/>
</dbReference>
<evidence type="ECO:0000256" key="6">
    <source>
        <dbReference type="ARBA" id="ARBA00023136"/>
    </source>
</evidence>
<dbReference type="InterPro" id="IPR035906">
    <property type="entry name" value="MetI-like_sf"/>
</dbReference>
<feature type="transmembrane region" description="Helical" evidence="7">
    <location>
        <begin position="231"/>
        <end position="258"/>
    </location>
</feature>
<dbReference type="EMBL" id="BSFQ01000044">
    <property type="protein sequence ID" value="GLL15272.1"/>
    <property type="molecule type" value="Genomic_DNA"/>
</dbReference>
<reference evidence="9" key="2">
    <citation type="submission" date="2023-01" db="EMBL/GenBank/DDBJ databases">
        <authorList>
            <person name="Sun Q."/>
            <person name="Evtushenko L."/>
        </authorList>
    </citation>
    <scope>NUCLEOTIDE SEQUENCE</scope>
    <source>
        <strain evidence="9">VKM Ac-1069</strain>
    </source>
</reference>
<evidence type="ECO:0000256" key="2">
    <source>
        <dbReference type="ARBA" id="ARBA00022448"/>
    </source>
</evidence>
<feature type="transmembrane region" description="Helical" evidence="7">
    <location>
        <begin position="178"/>
        <end position="197"/>
    </location>
</feature>
<protein>
    <submittedName>
        <fullName evidence="9">ABC transporter permease</fullName>
    </submittedName>
</protein>
<reference evidence="9" key="1">
    <citation type="journal article" date="2014" name="Int. J. Syst. Evol. Microbiol.">
        <title>Complete genome sequence of Corynebacterium casei LMG S-19264T (=DSM 44701T), isolated from a smear-ripened cheese.</title>
        <authorList>
            <consortium name="US DOE Joint Genome Institute (JGI-PGF)"/>
            <person name="Walter F."/>
            <person name="Albersmeier A."/>
            <person name="Kalinowski J."/>
            <person name="Ruckert C."/>
        </authorList>
    </citation>
    <scope>NUCLEOTIDE SEQUENCE</scope>
    <source>
        <strain evidence="9">VKM Ac-1069</strain>
    </source>
</reference>
<proteinExistence type="inferred from homology"/>
<evidence type="ECO:0000256" key="1">
    <source>
        <dbReference type="ARBA" id="ARBA00004651"/>
    </source>
</evidence>
<gene>
    <name evidence="9" type="ORF">GCM10017577_64220</name>
</gene>
<dbReference type="PANTHER" id="PTHR43163">
    <property type="entry name" value="DIPEPTIDE TRANSPORT SYSTEM PERMEASE PROTEIN DPPB-RELATED"/>
    <property type="match status" value="1"/>
</dbReference>
<keyword evidence="4 7" id="KW-0812">Transmembrane</keyword>
<feature type="transmembrane region" description="Helical" evidence="7">
    <location>
        <begin position="278"/>
        <end position="300"/>
    </location>
</feature>
<dbReference type="PANTHER" id="PTHR43163:SF3">
    <property type="entry name" value="PEPTIDE ABC TRANSPORTER PERMEASE PROTEIN"/>
    <property type="match status" value="1"/>
</dbReference>
<dbReference type="InterPro" id="IPR000515">
    <property type="entry name" value="MetI-like"/>
</dbReference>
<dbReference type="CDD" id="cd06261">
    <property type="entry name" value="TM_PBP2"/>
    <property type="match status" value="1"/>
</dbReference>
<name>A0A9W6NZW7_9PSEU</name>
<keyword evidence="5 7" id="KW-1133">Transmembrane helix</keyword>
<evidence type="ECO:0000313" key="10">
    <source>
        <dbReference type="Proteomes" id="UP001143463"/>
    </source>
</evidence>
<comment type="subcellular location">
    <subcellularLocation>
        <location evidence="1 7">Cell membrane</location>
        <topology evidence="1 7">Multi-pass membrane protein</topology>
    </subcellularLocation>
</comment>
<keyword evidence="3" id="KW-1003">Cell membrane</keyword>
<sequence length="314" mass="31735">MGGTLARRLSTLPAVLLGASLLIFLLPRLAGVDTVRAVLRGRVAEAEPDPAVAARVAAELGLDRSWAEQYLRWLGHALTGDLGVSYATRTAIAPQLAAALGVSVVLAALALLVAAVVGIPLGVRAARRPGGVLDRVVTGCSVLGVAVPEFVLAPLLVLLLAVAVPLFPATGWGTPAQAVLPVLTLAAFPVALAAQLARAETVDALSRPHVAVALAKGVGGSQLLWRHGARLALTGVTALSGMFFAGLLGGAVVVEVAFGIPGLGRLLYDAVTAQDLPMLQAGLLAVVAVAVLAGVAAELLQLALDPVARAEVEV</sequence>
<keyword evidence="6 7" id="KW-0472">Membrane</keyword>
<dbReference type="RefSeq" id="WP_037052089.1">
    <property type="nucleotide sequence ID" value="NZ_BAAAUZ010000050.1"/>
</dbReference>
<feature type="domain" description="ABC transmembrane type-1" evidence="8">
    <location>
        <begin position="100"/>
        <end position="297"/>
    </location>
</feature>
<evidence type="ECO:0000256" key="3">
    <source>
        <dbReference type="ARBA" id="ARBA00022475"/>
    </source>
</evidence>